<dbReference type="Proteomes" id="UP001500454">
    <property type="component" value="Unassembled WGS sequence"/>
</dbReference>
<evidence type="ECO:0000313" key="3">
    <source>
        <dbReference type="Proteomes" id="UP001500454"/>
    </source>
</evidence>
<accession>A0ABP8IUD9</accession>
<evidence type="ECO:0008006" key="4">
    <source>
        <dbReference type="Google" id="ProtNLM"/>
    </source>
</evidence>
<dbReference type="Pfam" id="PF12412">
    <property type="entry name" value="DUF3667"/>
    <property type="match status" value="1"/>
</dbReference>
<evidence type="ECO:0000313" key="2">
    <source>
        <dbReference type="EMBL" id="GAA4373829.1"/>
    </source>
</evidence>
<keyword evidence="1" id="KW-0812">Transmembrane</keyword>
<protein>
    <recommendedName>
        <fullName evidence="4">DUF3667 domain-containing protein</fullName>
    </recommendedName>
</protein>
<feature type="transmembrane region" description="Helical" evidence="1">
    <location>
        <begin position="51"/>
        <end position="69"/>
    </location>
</feature>
<name>A0ABP8IUD9_9BACT</name>
<evidence type="ECO:0000256" key="1">
    <source>
        <dbReference type="SAM" id="Phobius"/>
    </source>
</evidence>
<feature type="transmembrane region" description="Helical" evidence="1">
    <location>
        <begin position="133"/>
        <end position="157"/>
    </location>
</feature>
<keyword evidence="1" id="KW-0472">Membrane</keyword>
<dbReference type="EMBL" id="BAABHA010000001">
    <property type="protein sequence ID" value="GAA4373829.1"/>
    <property type="molecule type" value="Genomic_DNA"/>
</dbReference>
<organism evidence="2 3">
    <name type="scientific">Hymenobacter koreensis</name>
    <dbReference type="NCBI Taxonomy" id="1084523"/>
    <lineage>
        <taxon>Bacteria</taxon>
        <taxon>Pseudomonadati</taxon>
        <taxon>Bacteroidota</taxon>
        <taxon>Cytophagia</taxon>
        <taxon>Cytophagales</taxon>
        <taxon>Hymenobacteraceae</taxon>
        <taxon>Hymenobacter</taxon>
    </lineage>
</organism>
<feature type="transmembrane region" description="Helical" evidence="1">
    <location>
        <begin position="193"/>
        <end position="220"/>
    </location>
</feature>
<reference evidence="3" key="1">
    <citation type="journal article" date="2019" name="Int. J. Syst. Evol. Microbiol.">
        <title>The Global Catalogue of Microorganisms (GCM) 10K type strain sequencing project: providing services to taxonomists for standard genome sequencing and annotation.</title>
        <authorList>
            <consortium name="The Broad Institute Genomics Platform"/>
            <consortium name="The Broad Institute Genome Sequencing Center for Infectious Disease"/>
            <person name="Wu L."/>
            <person name="Ma J."/>
        </authorList>
    </citation>
    <scope>NUCLEOTIDE SEQUENCE [LARGE SCALE GENOMIC DNA]</scope>
    <source>
        <strain evidence="3">JCM 17924</strain>
    </source>
</reference>
<gene>
    <name evidence="2" type="ORF">GCM10023186_04770</name>
</gene>
<comment type="caution">
    <text evidence="2">The sequence shown here is derived from an EMBL/GenBank/DDBJ whole genome shotgun (WGS) entry which is preliminary data.</text>
</comment>
<dbReference type="InterPro" id="IPR022134">
    <property type="entry name" value="DUF3667"/>
</dbReference>
<feature type="transmembrane region" description="Helical" evidence="1">
    <location>
        <begin position="105"/>
        <end position="124"/>
    </location>
</feature>
<dbReference type="PROSITE" id="PS50096">
    <property type="entry name" value="IQ"/>
    <property type="match status" value="1"/>
</dbReference>
<feature type="transmembrane region" description="Helical" evidence="1">
    <location>
        <begin position="163"/>
        <end position="181"/>
    </location>
</feature>
<keyword evidence="3" id="KW-1185">Reference proteome</keyword>
<sequence length="223" mass="25871">MGHLLHELVHVFTHADKSIFAYARQVLLHPGRVVSDYLAGRRKRYFNPFQFLLLMAGFVTTLNLVLKYYEGTAASIQAQFRGYFSNEQVERVGQYFEHVGKYYNLWWLLLLLPLFALITWLVYYKRLNYAEAFFVQVVTGAAFHLWFLVALFPMLWLTNGKPGTYSSILQSVLLLIYLVLVGRRGLGLTWGGAVWRAAAVVGIGMALSWQLNGLLFRWYVFWR</sequence>
<keyword evidence="1" id="KW-1133">Transmembrane helix</keyword>
<proteinExistence type="predicted"/>